<dbReference type="Pfam" id="PF12923">
    <property type="entry name" value="RRP7"/>
    <property type="match status" value="1"/>
</dbReference>
<feature type="compositionally biased region" description="Basic residues" evidence="5">
    <location>
        <begin position="1027"/>
        <end position="1044"/>
    </location>
</feature>
<feature type="compositionally biased region" description="Low complexity" evidence="5">
    <location>
        <begin position="802"/>
        <end position="818"/>
    </location>
</feature>
<feature type="compositionally biased region" description="Basic and acidic residues" evidence="5">
    <location>
        <begin position="991"/>
        <end position="1026"/>
    </location>
</feature>
<dbReference type="Gene3D" id="6.10.250.1770">
    <property type="match status" value="1"/>
</dbReference>
<dbReference type="GO" id="GO:0032545">
    <property type="term" value="C:CURI complex"/>
    <property type="evidence" value="ECO:0007669"/>
    <property type="project" value="TreeGrafter"/>
</dbReference>
<feature type="compositionally biased region" description="Low complexity" evidence="5">
    <location>
        <begin position="239"/>
        <end position="248"/>
    </location>
</feature>
<dbReference type="PANTHER" id="PTHR13191:SF0">
    <property type="entry name" value="RIBOSOMAL RNA-PROCESSING PROTEIN 7 HOMOLOG A-RELATED"/>
    <property type="match status" value="1"/>
</dbReference>
<dbReference type="OrthoDB" id="312015at2759"/>
<keyword evidence="3 4" id="KW-0175">Coiled coil</keyword>
<dbReference type="Pfam" id="PF11559">
    <property type="entry name" value="ADIP"/>
    <property type="match status" value="1"/>
</dbReference>
<dbReference type="InterPro" id="IPR024326">
    <property type="entry name" value="RRP7_C"/>
</dbReference>
<sequence length="1060" mass="117525">MAPVEGVSDQFTILPIRMPPVPSFPQTAIHEVRVRRNAPKIPTPNDSRSVFLKNVPADSTEPHFRAVFAHLVGAGRFETIVFDDETKTALSADPAHATKVTALARKRKRAEVEMEEREREDEATRLPEIWTRQLHRSSGTAVVLLADEKSVQLVLKAIAKVQKTKKYPVWGDNLADDVPPLGSPWVSTHLQLCRVDKTATQTAVHAFFNAFNRKENDAADLAKKLRNEPDEDGFVTVTRGGRAAPASRSEAEEAKQRMVEKQEKKKSEMKDFYRFQLRERRKQEQFALLRRFQEDRRKVDAMREKRGNREWMARISIANFTAMASTRGAMRSGLGNSNIAVSVRQISRVTMIDTENLHTASLYINNQLLSRGLLRDGQTIDFANAGKGSDDSTATAGRIIGIVNDLILRRDRDVEHRESLSAAMRNLRAENLKHVSDVARLTEKNTEEKRKTDIATASEAALKTQLKSADANVRGLKEDIARIKALVSQTRTTCATEVRRRDRQIDTLKKQLGEAGRSRGSRANPAVTTINVTGDIGHEKGSPARSGGIPADDYNLRSETNAFLAKLARNLSEENETILNVMQQAMGQLGQMSGYQSEERGDAQVAKRPSCEDLAAELDAVMGHMRNILTNPSFVPIEEVMVREEEINRLKTGWVKMETRWKEAVHLMDGWRKRMASSGRQVCDEELRMGLRLSPVRVNDVEETRQAFGLGLAAVVEEAEDDVEPSLRSPCPPSQDSVDLVPEPDYDEQDAQAHGETDGESTGCGYNVPAENYEFEEANVELQGVPQLSPDSSPLPEPPQLSPLRNSASAGNRGSSRNGRARLRPGDFSTIVEENTRDLAAASKSMRSLPVRPRAMAAQTRLPSRGQKFLERPRSPSRSSLDDVLLSIPAPESTEQLVTNESEEFKKEPEEAQQSESNPAANVHDTPCRVTSRPPLPRNADPAPQQSPLTMSTIAAKLAASEKEADAARVRAKLKAVRGGLKRPPMARTASGDEKPAAAPEQDRPVEDVDPVKHDAAPQDVEQLKPEKRKRERKPSKAASRRRSTLSPLELQTLISGNGE</sequence>
<dbReference type="InterPro" id="IPR040447">
    <property type="entry name" value="RRM_Rrp7"/>
</dbReference>
<keyword evidence="9" id="KW-1185">Reference proteome</keyword>
<feature type="coiled-coil region" evidence="4">
    <location>
        <begin position="459"/>
        <end position="486"/>
    </location>
</feature>
<evidence type="ECO:0000259" key="7">
    <source>
        <dbReference type="Pfam" id="PF17799"/>
    </source>
</evidence>
<evidence type="ECO:0000256" key="5">
    <source>
        <dbReference type="SAM" id="MobiDB-lite"/>
    </source>
</evidence>
<dbReference type="AlphaFoldDB" id="A0A0L0N427"/>
<evidence type="ECO:0000259" key="6">
    <source>
        <dbReference type="Pfam" id="PF12923"/>
    </source>
</evidence>
<evidence type="ECO:0000313" key="8">
    <source>
        <dbReference type="EMBL" id="KND88873.1"/>
    </source>
</evidence>
<evidence type="ECO:0000313" key="9">
    <source>
        <dbReference type="Proteomes" id="UP000036947"/>
    </source>
</evidence>
<feature type="region of interest" description="Disordered" evidence="5">
    <location>
        <begin position="232"/>
        <end position="263"/>
    </location>
</feature>
<dbReference type="EMBL" id="LFRF01000022">
    <property type="protein sequence ID" value="KND88873.1"/>
    <property type="molecule type" value="Genomic_DNA"/>
</dbReference>
<feature type="domain" description="Rrp7 RRM-like N-terminal" evidence="7">
    <location>
        <begin position="11"/>
        <end position="183"/>
    </location>
</feature>
<comment type="similarity">
    <text evidence="1">Belongs to the RRP7 family.</text>
</comment>
<feature type="region of interest" description="Disordered" evidence="5">
    <location>
        <begin position="721"/>
        <end position="768"/>
    </location>
</feature>
<gene>
    <name evidence="8" type="ORF">TOPH_06492</name>
</gene>
<name>A0A0L0N427_TOLOC</name>
<feature type="compositionally biased region" description="Polar residues" evidence="5">
    <location>
        <begin position="944"/>
        <end position="953"/>
    </location>
</feature>
<dbReference type="InterPro" id="IPR040446">
    <property type="entry name" value="RRP7"/>
</dbReference>
<evidence type="ECO:0000256" key="1">
    <source>
        <dbReference type="ARBA" id="ARBA00006110"/>
    </source>
</evidence>
<feature type="compositionally biased region" description="Basic and acidic residues" evidence="5">
    <location>
        <begin position="960"/>
        <end position="969"/>
    </location>
</feature>
<feature type="region of interest" description="Disordered" evidence="5">
    <location>
        <begin position="785"/>
        <end position="1060"/>
    </location>
</feature>
<dbReference type="InterPro" id="IPR021622">
    <property type="entry name" value="Afadin/alpha-actinin-bd"/>
</dbReference>
<feature type="compositionally biased region" description="Basic and acidic residues" evidence="5">
    <location>
        <begin position="249"/>
        <end position="263"/>
    </location>
</feature>
<feature type="domain" description="Ribosomal RNA-processing protein 7 C-terminal" evidence="6">
    <location>
        <begin position="192"/>
        <end position="309"/>
    </location>
</feature>
<evidence type="ECO:0000256" key="3">
    <source>
        <dbReference type="ARBA" id="ARBA00023054"/>
    </source>
</evidence>
<evidence type="ECO:0000256" key="2">
    <source>
        <dbReference type="ARBA" id="ARBA00009291"/>
    </source>
</evidence>
<dbReference type="CDD" id="cd12293">
    <property type="entry name" value="dRRM_Rrp7p"/>
    <property type="match status" value="1"/>
</dbReference>
<dbReference type="CDD" id="cd12950">
    <property type="entry name" value="RRP7_Rrp7p"/>
    <property type="match status" value="1"/>
</dbReference>
<dbReference type="GO" id="GO:0006364">
    <property type="term" value="P:rRNA processing"/>
    <property type="evidence" value="ECO:0007669"/>
    <property type="project" value="TreeGrafter"/>
</dbReference>
<reference evidence="8 9" key="1">
    <citation type="journal article" date="2015" name="BMC Genomics">
        <title>The genome of the truffle-parasite Tolypocladium ophioglossoides and the evolution of antifungal peptaibiotics.</title>
        <authorList>
            <person name="Quandt C.A."/>
            <person name="Bushley K.E."/>
            <person name="Spatafora J.W."/>
        </authorList>
    </citation>
    <scope>NUCLEOTIDE SEQUENCE [LARGE SCALE GENOMIC DNA]</scope>
    <source>
        <strain evidence="8 9">CBS 100239</strain>
    </source>
</reference>
<dbReference type="GO" id="GO:0000028">
    <property type="term" value="P:ribosomal small subunit assembly"/>
    <property type="evidence" value="ECO:0007669"/>
    <property type="project" value="TreeGrafter"/>
</dbReference>
<protein>
    <submittedName>
        <fullName evidence="8">Ribosomal RNA-processing protein 7</fullName>
    </submittedName>
</protein>
<evidence type="ECO:0000256" key="4">
    <source>
        <dbReference type="SAM" id="Coils"/>
    </source>
</evidence>
<proteinExistence type="inferred from homology"/>
<dbReference type="Pfam" id="PF17799">
    <property type="entry name" value="RRM_Rrp7"/>
    <property type="match status" value="1"/>
</dbReference>
<comment type="similarity">
    <text evidence="2">Belongs to the ADIP family.</text>
</comment>
<dbReference type="Proteomes" id="UP000036947">
    <property type="component" value="Unassembled WGS sequence"/>
</dbReference>
<accession>A0A0L0N427</accession>
<comment type="caution">
    <text evidence="8">The sequence shown here is derived from an EMBL/GenBank/DDBJ whole genome shotgun (WGS) entry which is preliminary data.</text>
</comment>
<organism evidence="8 9">
    <name type="scientific">Tolypocladium ophioglossoides (strain CBS 100239)</name>
    <name type="common">Snaketongue truffleclub</name>
    <name type="synonym">Elaphocordyceps ophioglossoides</name>
    <dbReference type="NCBI Taxonomy" id="1163406"/>
    <lineage>
        <taxon>Eukaryota</taxon>
        <taxon>Fungi</taxon>
        <taxon>Dikarya</taxon>
        <taxon>Ascomycota</taxon>
        <taxon>Pezizomycotina</taxon>
        <taxon>Sordariomycetes</taxon>
        <taxon>Hypocreomycetidae</taxon>
        <taxon>Hypocreales</taxon>
        <taxon>Ophiocordycipitaceae</taxon>
        <taxon>Tolypocladium</taxon>
    </lineage>
</organism>
<dbReference type="STRING" id="1163406.A0A0L0N427"/>
<feature type="compositionally biased region" description="Low complexity" evidence="5">
    <location>
        <begin position="876"/>
        <end position="887"/>
    </location>
</feature>
<dbReference type="PANTHER" id="PTHR13191">
    <property type="entry name" value="RIBOSOMAL RNA PROCESSING PROTEIN 7-RELATED"/>
    <property type="match status" value="1"/>
</dbReference>
<dbReference type="GO" id="GO:0034456">
    <property type="term" value="C:UTP-C complex"/>
    <property type="evidence" value="ECO:0007669"/>
    <property type="project" value="TreeGrafter"/>
</dbReference>